<dbReference type="PANTHER" id="PTHR43848:SF2">
    <property type="entry name" value="PUTRESCINE TRANSPORT SYSTEM PERMEASE PROTEIN POTI"/>
    <property type="match status" value="1"/>
</dbReference>
<dbReference type="GO" id="GO:0005886">
    <property type="term" value="C:plasma membrane"/>
    <property type="evidence" value="ECO:0007669"/>
    <property type="project" value="UniProtKB-SubCell"/>
</dbReference>
<evidence type="ECO:0000256" key="2">
    <source>
        <dbReference type="ARBA" id="ARBA00007069"/>
    </source>
</evidence>
<dbReference type="Gene3D" id="1.10.3720.10">
    <property type="entry name" value="MetI-like"/>
    <property type="match status" value="1"/>
</dbReference>
<dbReference type="PROSITE" id="PS50928">
    <property type="entry name" value="ABC_TM1"/>
    <property type="match status" value="1"/>
</dbReference>
<evidence type="ECO:0000313" key="10">
    <source>
        <dbReference type="EMBL" id="ABF11262.1"/>
    </source>
</evidence>
<feature type="transmembrane region" description="Helical" evidence="8">
    <location>
        <begin position="95"/>
        <end position="122"/>
    </location>
</feature>
<dbReference type="KEGG" id="rme:Rmet_4397"/>
<dbReference type="eggNOG" id="COG1177">
    <property type="taxonomic scope" value="Bacteria"/>
</dbReference>
<feature type="domain" description="ABC transmembrane type-1" evidence="9">
    <location>
        <begin position="63"/>
        <end position="248"/>
    </location>
</feature>
<keyword evidence="11" id="KW-1185">Reference proteome</keyword>
<evidence type="ECO:0000256" key="6">
    <source>
        <dbReference type="ARBA" id="ARBA00022989"/>
    </source>
</evidence>
<proteinExistence type="inferred from homology"/>
<keyword evidence="5 8" id="KW-0812">Transmembrane</keyword>
<keyword evidence="3 8" id="KW-0813">Transport</keyword>
<keyword evidence="10" id="KW-0614">Plasmid</keyword>
<sequence>MNRPRWPVWVACLGCAVYAFLYLPLLIVVAYSFNDSRLNAEWDGFTLHWYDVLASDPDMLGAAWNSLMIGAIAAGTSCVLGTLAAIALHRYRPPLLATLVLAPIAMPEVLMGVSLLLFFVAVNIDLGLTAVALSHITFCVGFVAVVVRARLEGLDESLIDAARDLGASPLQAGWHVMLPLMLPGVLAGALLAFTLSMDDFVVTFFTAGPGQPTLPLQIYSMIRIAVTPEVNAISSILMMLTLAVSLTAYRVSRDVWRAQL</sequence>
<dbReference type="InterPro" id="IPR051789">
    <property type="entry name" value="Bact_Polyamine_Transport"/>
</dbReference>
<comment type="subcellular location">
    <subcellularLocation>
        <location evidence="1 8">Cell membrane</location>
        <topology evidence="1 8">Multi-pass membrane protein</topology>
    </subcellularLocation>
</comment>
<feature type="transmembrane region" description="Helical" evidence="8">
    <location>
        <begin position="7"/>
        <end position="33"/>
    </location>
</feature>
<keyword evidence="4" id="KW-1003">Cell membrane</keyword>
<evidence type="ECO:0000313" key="11">
    <source>
        <dbReference type="Proteomes" id="UP000002429"/>
    </source>
</evidence>
<feature type="transmembrane region" description="Helical" evidence="8">
    <location>
        <begin position="172"/>
        <end position="195"/>
    </location>
</feature>
<dbReference type="Pfam" id="PF00528">
    <property type="entry name" value="BPD_transp_1"/>
    <property type="match status" value="1"/>
</dbReference>
<name>Q1LF14_CUPMC</name>
<evidence type="ECO:0000259" key="9">
    <source>
        <dbReference type="PROSITE" id="PS50928"/>
    </source>
</evidence>
<feature type="transmembrane region" description="Helical" evidence="8">
    <location>
        <begin position="230"/>
        <end position="249"/>
    </location>
</feature>
<feature type="transmembrane region" description="Helical" evidence="8">
    <location>
        <begin position="128"/>
        <end position="151"/>
    </location>
</feature>
<keyword evidence="6 8" id="KW-1133">Transmembrane helix</keyword>
<dbReference type="RefSeq" id="WP_011518879.1">
    <property type="nucleotide sequence ID" value="NC_007974.2"/>
</dbReference>
<evidence type="ECO:0000256" key="4">
    <source>
        <dbReference type="ARBA" id="ARBA00022475"/>
    </source>
</evidence>
<dbReference type="CDD" id="cd06261">
    <property type="entry name" value="TM_PBP2"/>
    <property type="match status" value="1"/>
</dbReference>
<evidence type="ECO:0000256" key="3">
    <source>
        <dbReference type="ARBA" id="ARBA00022448"/>
    </source>
</evidence>
<dbReference type="GO" id="GO:0055085">
    <property type="term" value="P:transmembrane transport"/>
    <property type="evidence" value="ECO:0007669"/>
    <property type="project" value="InterPro"/>
</dbReference>
<protein>
    <submittedName>
        <fullName evidence="10">Binding-protein-dependent transport systems inner membrane component</fullName>
    </submittedName>
</protein>
<evidence type="ECO:0000256" key="5">
    <source>
        <dbReference type="ARBA" id="ARBA00022692"/>
    </source>
</evidence>
<comment type="similarity">
    <text evidence="2">Belongs to the binding-protein-dependent transport system permease family. CysTW subfamily.</text>
</comment>
<dbReference type="SUPFAM" id="SSF161098">
    <property type="entry name" value="MetI-like"/>
    <property type="match status" value="1"/>
</dbReference>
<evidence type="ECO:0000256" key="7">
    <source>
        <dbReference type="ARBA" id="ARBA00023136"/>
    </source>
</evidence>
<gene>
    <name evidence="10" type="primary">potI</name>
    <name evidence="10" type="ordered locus">Rmet_4397</name>
</gene>
<accession>Q1LF14</accession>
<dbReference type="Proteomes" id="UP000002429">
    <property type="component" value="Plasmid megaplasmid"/>
</dbReference>
<dbReference type="HOGENOM" id="CLU_016047_3_0_4"/>
<dbReference type="InterPro" id="IPR035906">
    <property type="entry name" value="MetI-like_sf"/>
</dbReference>
<reference evidence="11" key="1">
    <citation type="journal article" date="2010" name="PLoS ONE">
        <title>The complete genome sequence of Cupriavidus metallidurans strain CH34, a master survivalist in harsh and anthropogenic environments.</title>
        <authorList>
            <person name="Janssen P.J."/>
            <person name="Van Houdt R."/>
            <person name="Moors H."/>
            <person name="Monsieurs P."/>
            <person name="Morin N."/>
            <person name="Michaux A."/>
            <person name="Benotmane M.A."/>
            <person name="Leys N."/>
            <person name="Vallaeys T."/>
            <person name="Lapidus A."/>
            <person name="Monchy S."/>
            <person name="Medigue C."/>
            <person name="Taghavi S."/>
            <person name="McCorkle S."/>
            <person name="Dunn J."/>
            <person name="van der Lelie D."/>
            <person name="Mergeay M."/>
        </authorList>
    </citation>
    <scope>NUCLEOTIDE SEQUENCE [LARGE SCALE GENOMIC DNA]</scope>
    <source>
        <strain evidence="11">ATCC 43123 / DSM 2839 / NBRC 102507 / CH34</strain>
    </source>
</reference>
<dbReference type="EMBL" id="CP000353">
    <property type="protein sequence ID" value="ABF11262.1"/>
    <property type="molecule type" value="Genomic_DNA"/>
</dbReference>
<dbReference type="InterPro" id="IPR000515">
    <property type="entry name" value="MetI-like"/>
</dbReference>
<feature type="transmembrane region" description="Helical" evidence="8">
    <location>
        <begin position="67"/>
        <end position="88"/>
    </location>
</feature>
<organism evidence="10 11">
    <name type="scientific">Cupriavidus metallidurans (strain ATCC 43123 / DSM 2839 / NBRC 102507 / CH34)</name>
    <name type="common">Ralstonia metallidurans</name>
    <dbReference type="NCBI Taxonomy" id="266264"/>
    <lineage>
        <taxon>Bacteria</taxon>
        <taxon>Pseudomonadati</taxon>
        <taxon>Pseudomonadota</taxon>
        <taxon>Betaproteobacteria</taxon>
        <taxon>Burkholderiales</taxon>
        <taxon>Burkholderiaceae</taxon>
        <taxon>Cupriavidus</taxon>
    </lineage>
</organism>
<geneLocation type="plasmid" evidence="10 11">
    <name>megaplasmid</name>
</geneLocation>
<evidence type="ECO:0000256" key="8">
    <source>
        <dbReference type="RuleBase" id="RU363032"/>
    </source>
</evidence>
<keyword evidence="7 8" id="KW-0472">Membrane</keyword>
<dbReference type="PANTHER" id="PTHR43848">
    <property type="entry name" value="PUTRESCINE TRANSPORT SYSTEM PERMEASE PROTEIN POTI"/>
    <property type="match status" value="1"/>
</dbReference>
<evidence type="ECO:0000256" key="1">
    <source>
        <dbReference type="ARBA" id="ARBA00004651"/>
    </source>
</evidence>
<dbReference type="AlphaFoldDB" id="Q1LF14"/>